<name>B5XR00_KLEV3</name>
<proteinExistence type="predicted"/>
<protein>
    <submittedName>
        <fullName evidence="2">Uncharacterized protein</fullName>
    </submittedName>
</protein>
<dbReference type="EMBL" id="CP000964">
    <property type="protein sequence ID" value="ACI09416.1"/>
    <property type="molecule type" value="Genomic_DNA"/>
</dbReference>
<dbReference type="AlphaFoldDB" id="B5XR00"/>
<dbReference type="BioCyc" id="KPNE507522:GI0B-2785-MONOMER"/>
<dbReference type="KEGG" id="kpe:KPK_2794"/>
<evidence type="ECO:0000313" key="1">
    <source>
        <dbReference type="EMBL" id="ACI06994.1"/>
    </source>
</evidence>
<organism evidence="2 3">
    <name type="scientific">Klebsiella variicola (strain 342)</name>
    <name type="common">Klebsiella pneumoniae</name>
    <dbReference type="NCBI Taxonomy" id="507522"/>
    <lineage>
        <taxon>Bacteria</taxon>
        <taxon>Pseudomonadati</taxon>
        <taxon>Pseudomonadota</taxon>
        <taxon>Gammaproteobacteria</taxon>
        <taxon>Enterobacterales</taxon>
        <taxon>Enterobacteriaceae</taxon>
        <taxon>Klebsiella/Raoultella group</taxon>
        <taxon>Klebsiella</taxon>
        <taxon>Klebsiella pneumoniae complex</taxon>
    </lineage>
</organism>
<dbReference type="KEGG" id="kpe:KPK_2814"/>
<dbReference type="Proteomes" id="UP000001734">
    <property type="component" value="Chromosome"/>
</dbReference>
<evidence type="ECO:0000313" key="3">
    <source>
        <dbReference type="Proteomes" id="UP000001734"/>
    </source>
</evidence>
<sequence>MCFLLAKCARNNKNNFFSFIHFQNYRTRSYLNLKWLRDSCF</sequence>
<reference evidence="2 3" key="1">
    <citation type="journal article" date="2008" name="PLoS Genet.">
        <title>Complete genome sequence of the N2-fixing broad host range endophyte Klebsiella pneumoniae 342 and virulence predictions verified in mice.</title>
        <authorList>
            <person name="Fouts D.E."/>
            <person name="Tyler H.L."/>
            <person name="DeBoy R.T."/>
            <person name="Daugherty S."/>
            <person name="Ren Q."/>
            <person name="Badger J.H."/>
            <person name="Durkin A.S."/>
            <person name="Huot H."/>
            <person name="Shrivastava S."/>
            <person name="Kothari S."/>
            <person name="Dodson R.J."/>
            <person name="Mohamoud Y."/>
            <person name="Khouri H."/>
            <person name="Roesch L.F."/>
            <person name="Krogfelt K.A."/>
            <person name="Struve C."/>
            <person name="Triplett E.W."/>
            <person name="Methe B.A."/>
        </authorList>
    </citation>
    <scope>NUCLEOTIDE SEQUENCE [LARGE SCALE GENOMIC DNA]</scope>
    <source>
        <strain evidence="2 3">342</strain>
    </source>
</reference>
<dbReference type="HOGENOM" id="CLU_3271493_0_0_6"/>
<dbReference type="EMBL" id="CP000964">
    <property type="protein sequence ID" value="ACI06994.1"/>
    <property type="molecule type" value="Genomic_DNA"/>
</dbReference>
<evidence type="ECO:0000313" key="2">
    <source>
        <dbReference type="EMBL" id="ACI09416.1"/>
    </source>
</evidence>
<gene>
    <name evidence="2" type="ordered locus">KPK_2794</name>
    <name evidence="1" type="ordered locus">KPK_2814</name>
</gene>
<accession>B5XR00</accession>